<accession>A0A1A6HP02</accession>
<keyword evidence="5" id="KW-1185">Reference proteome</keyword>
<keyword evidence="3" id="KW-0472">Membrane</keyword>
<evidence type="ECO:0000256" key="1">
    <source>
        <dbReference type="SAM" id="Coils"/>
    </source>
</evidence>
<feature type="non-terminal residue" evidence="4">
    <location>
        <position position="288"/>
    </location>
</feature>
<gene>
    <name evidence="4" type="ORF">A6R68_21812</name>
</gene>
<evidence type="ECO:0000313" key="5">
    <source>
        <dbReference type="Proteomes" id="UP000092124"/>
    </source>
</evidence>
<sequence>DIADPFFAYCKQHADRLDRKWKRKNYLALQSYCKMSLQEREKQLSPEAQARINARLQQYRAKAELARSTRPQAWVPREKLPRPLTSSASAIRKLMRKAELMGISTDIFPVDNSDTSSSVDGRRKHKQPALTADFVNYYFERNMRMIQIQENMAEQKNIKDKLENEQEKLHVEYNKLCESLEELQNLNGKLRIVEFVRRTMTSISFYCVTPVSCITILGALIRPLQGCRERPKTVTECDQAGSSDMEADMAMETLPDGTKRSRRQIKEPVKFVPQDVPPEPKKIPIRNT</sequence>
<keyword evidence="3" id="KW-1133">Transmembrane helix</keyword>
<dbReference type="OrthoDB" id="336088at2759"/>
<dbReference type="Proteomes" id="UP000092124">
    <property type="component" value="Unassembled WGS sequence"/>
</dbReference>
<feature type="transmembrane region" description="Helical" evidence="3">
    <location>
        <begin position="203"/>
        <end position="221"/>
    </location>
</feature>
<name>A0A1A6HP02_NEOLE</name>
<evidence type="ECO:0000256" key="2">
    <source>
        <dbReference type="SAM" id="MobiDB-lite"/>
    </source>
</evidence>
<dbReference type="AlphaFoldDB" id="A0A1A6HP02"/>
<feature type="non-terminal residue" evidence="4">
    <location>
        <position position="1"/>
    </location>
</feature>
<organism evidence="4 5">
    <name type="scientific">Neotoma lepida</name>
    <name type="common">Desert woodrat</name>
    <dbReference type="NCBI Taxonomy" id="56216"/>
    <lineage>
        <taxon>Eukaryota</taxon>
        <taxon>Metazoa</taxon>
        <taxon>Chordata</taxon>
        <taxon>Craniata</taxon>
        <taxon>Vertebrata</taxon>
        <taxon>Euteleostomi</taxon>
        <taxon>Mammalia</taxon>
        <taxon>Eutheria</taxon>
        <taxon>Euarchontoglires</taxon>
        <taxon>Glires</taxon>
        <taxon>Rodentia</taxon>
        <taxon>Myomorpha</taxon>
        <taxon>Muroidea</taxon>
        <taxon>Cricetidae</taxon>
        <taxon>Neotominae</taxon>
        <taxon>Neotoma</taxon>
    </lineage>
</organism>
<evidence type="ECO:0000313" key="4">
    <source>
        <dbReference type="EMBL" id="OBS79986.1"/>
    </source>
</evidence>
<comment type="caution">
    <text evidence="4">The sequence shown here is derived from an EMBL/GenBank/DDBJ whole genome shotgun (WGS) entry which is preliminary data.</text>
</comment>
<keyword evidence="1" id="KW-0175">Coiled coil</keyword>
<keyword evidence="3" id="KW-0812">Transmembrane</keyword>
<reference evidence="4 5" key="1">
    <citation type="submission" date="2016-06" db="EMBL/GenBank/DDBJ databases">
        <title>The Draft Genome Sequence and Annotation of the Desert Woodrat Neotoma lepida.</title>
        <authorList>
            <person name="Campbell M."/>
            <person name="Oakeson K.F."/>
            <person name="Yandell M."/>
            <person name="Halpert J.R."/>
            <person name="Dearing D."/>
        </authorList>
    </citation>
    <scope>NUCLEOTIDE SEQUENCE [LARGE SCALE GENOMIC DNA]</scope>
    <source>
        <strain evidence="4">417</strain>
        <tissue evidence="4">Liver</tissue>
    </source>
</reference>
<feature type="region of interest" description="Disordered" evidence="2">
    <location>
        <begin position="240"/>
        <end position="288"/>
    </location>
</feature>
<evidence type="ECO:0000256" key="3">
    <source>
        <dbReference type="SAM" id="Phobius"/>
    </source>
</evidence>
<dbReference type="EMBL" id="LZPO01017586">
    <property type="protein sequence ID" value="OBS79986.1"/>
    <property type="molecule type" value="Genomic_DNA"/>
</dbReference>
<feature type="coiled-coil region" evidence="1">
    <location>
        <begin position="145"/>
        <end position="186"/>
    </location>
</feature>
<proteinExistence type="predicted"/>
<dbReference type="STRING" id="56216.A0A1A6HP02"/>
<protein>
    <submittedName>
        <fullName evidence="4">Uncharacterized protein</fullName>
    </submittedName>
</protein>